<dbReference type="InterPro" id="IPR021321">
    <property type="entry name" value="DUF2922"/>
</dbReference>
<gene>
    <name evidence="1" type="ORF">GIX77_09815</name>
</gene>
<sequence length="75" mass="8386">MVTILKLHFKDSLGKDRYIKIAKPKKGLDKETVQKAMQLMVSAHLMQSEGADMLAIPLGAKYVTTTEESVYSDKD</sequence>
<accession>A0A1C1Z9V7</accession>
<evidence type="ECO:0000313" key="1">
    <source>
        <dbReference type="EMBL" id="MRH81052.1"/>
    </source>
</evidence>
<comment type="caution">
    <text evidence="1">The sequence shown here is derived from an EMBL/GenBank/DDBJ whole genome shotgun (WGS) entry which is preliminary data.</text>
</comment>
<dbReference type="AlphaFoldDB" id="A0A1C1Z9V7"/>
<protein>
    <submittedName>
        <fullName evidence="1">DUF2922 family protein</fullName>
    </submittedName>
</protein>
<dbReference type="EMBL" id="WJMX01000026">
    <property type="protein sequence ID" value="MRH81052.1"/>
    <property type="molecule type" value="Genomic_DNA"/>
</dbReference>
<organism evidence="1 2">
    <name type="scientific">Limosilactobacillus reuteri</name>
    <name type="common">Lactobacillus reuteri</name>
    <dbReference type="NCBI Taxonomy" id="1598"/>
    <lineage>
        <taxon>Bacteria</taxon>
        <taxon>Bacillati</taxon>
        <taxon>Bacillota</taxon>
        <taxon>Bacilli</taxon>
        <taxon>Lactobacillales</taxon>
        <taxon>Lactobacillaceae</taxon>
        <taxon>Limosilactobacillus</taxon>
    </lineage>
</organism>
<dbReference type="Proteomes" id="UP000470878">
    <property type="component" value="Unassembled WGS sequence"/>
</dbReference>
<name>A0A1C1Z9V7_LIMRT</name>
<dbReference type="Pfam" id="PF11148">
    <property type="entry name" value="DUF2922"/>
    <property type="match status" value="1"/>
</dbReference>
<dbReference type="RefSeq" id="WP_065867831.1">
    <property type="nucleotide sequence ID" value="NZ_JAJGTV010000098.1"/>
</dbReference>
<proteinExistence type="predicted"/>
<reference evidence="1 2" key="1">
    <citation type="submission" date="2019-11" db="EMBL/GenBank/DDBJ databases">
        <title>Draft genome sequence of 12 host-associated Lactobacillus reuteri rodent strains.</title>
        <authorList>
            <person name="Zhang S."/>
            <person name="Ozcam M."/>
            <person name="Van Pijkeren J.P."/>
        </authorList>
    </citation>
    <scope>NUCLEOTIDE SEQUENCE [LARGE SCALE GENOMIC DNA]</scope>
    <source>
        <strain evidence="1 2">CR</strain>
    </source>
</reference>
<evidence type="ECO:0000313" key="2">
    <source>
        <dbReference type="Proteomes" id="UP000470878"/>
    </source>
</evidence>